<evidence type="ECO:0000313" key="1">
    <source>
        <dbReference type="EMBL" id="GGG12509.1"/>
    </source>
</evidence>
<reference evidence="2" key="1">
    <citation type="journal article" date="2019" name="Int. J. Syst. Evol. Microbiol.">
        <title>The Global Catalogue of Microorganisms (GCM) 10K type strain sequencing project: providing services to taxonomists for standard genome sequencing and annotation.</title>
        <authorList>
            <consortium name="The Broad Institute Genomics Platform"/>
            <consortium name="The Broad Institute Genome Sequencing Center for Infectious Disease"/>
            <person name="Wu L."/>
            <person name="Ma J."/>
        </authorList>
    </citation>
    <scope>NUCLEOTIDE SEQUENCE [LARGE SCALE GENOMIC DNA]</scope>
    <source>
        <strain evidence="2">CGMCC 1.15420</strain>
    </source>
</reference>
<dbReference type="PROSITE" id="PS51257">
    <property type="entry name" value="PROKAR_LIPOPROTEIN"/>
    <property type="match status" value="1"/>
</dbReference>
<organism evidence="1 2">
    <name type="scientific">Paenibacillus aceti</name>
    <dbReference type="NCBI Taxonomy" id="1820010"/>
    <lineage>
        <taxon>Bacteria</taxon>
        <taxon>Bacillati</taxon>
        <taxon>Bacillota</taxon>
        <taxon>Bacilli</taxon>
        <taxon>Bacillales</taxon>
        <taxon>Paenibacillaceae</taxon>
        <taxon>Paenibacillus</taxon>
    </lineage>
</organism>
<comment type="caution">
    <text evidence="1">The sequence shown here is derived from an EMBL/GenBank/DDBJ whole genome shotgun (WGS) entry which is preliminary data.</text>
</comment>
<name>A0ABQ1W4I0_9BACL</name>
<accession>A0ABQ1W4I0</accession>
<proteinExistence type="predicted"/>
<evidence type="ECO:0000313" key="2">
    <source>
        <dbReference type="Proteomes" id="UP000608420"/>
    </source>
</evidence>
<gene>
    <name evidence="1" type="ORF">GCM10010913_37860</name>
</gene>
<protein>
    <recommendedName>
        <fullName evidence="3">DUF3221 domain-containing protein</fullName>
    </recommendedName>
</protein>
<sequence>MKIIFIVLLITIITGCGEHNSSTVETNTGDILANELIQTDPSADFFILNDRVYVRNKEVKNGQDDLGESLGKIESHYIKEGEFNHLMSTKLPLGTEIYRIKNENSVDQVIVKVNDRLVIYKALPEG</sequence>
<evidence type="ECO:0008006" key="3">
    <source>
        <dbReference type="Google" id="ProtNLM"/>
    </source>
</evidence>
<dbReference type="Proteomes" id="UP000608420">
    <property type="component" value="Unassembled WGS sequence"/>
</dbReference>
<keyword evidence="2" id="KW-1185">Reference proteome</keyword>
<dbReference type="EMBL" id="BMIW01000034">
    <property type="protein sequence ID" value="GGG12509.1"/>
    <property type="molecule type" value="Genomic_DNA"/>
</dbReference>
<dbReference type="RefSeq" id="WP_120461967.1">
    <property type="nucleotide sequence ID" value="NZ_BMIW01000034.1"/>
</dbReference>